<dbReference type="Pfam" id="PF20153">
    <property type="entry name" value="DUF6535"/>
    <property type="match status" value="1"/>
</dbReference>
<reference evidence="3 4" key="1">
    <citation type="journal article" date="2020" name="ISME J.">
        <title>Uncovering the hidden diversity of litter-decomposition mechanisms in mushroom-forming fungi.</title>
        <authorList>
            <person name="Floudas D."/>
            <person name="Bentzer J."/>
            <person name="Ahren D."/>
            <person name="Johansson T."/>
            <person name="Persson P."/>
            <person name="Tunlid A."/>
        </authorList>
    </citation>
    <scope>NUCLEOTIDE SEQUENCE [LARGE SCALE GENOMIC DNA]</scope>
    <source>
        <strain evidence="3 4">CBS 101986</strain>
    </source>
</reference>
<feature type="transmembrane region" description="Helical" evidence="1">
    <location>
        <begin position="17"/>
        <end position="40"/>
    </location>
</feature>
<organism evidence="3 4">
    <name type="scientific">Psilocybe cf. subviscida</name>
    <dbReference type="NCBI Taxonomy" id="2480587"/>
    <lineage>
        <taxon>Eukaryota</taxon>
        <taxon>Fungi</taxon>
        <taxon>Dikarya</taxon>
        <taxon>Basidiomycota</taxon>
        <taxon>Agaricomycotina</taxon>
        <taxon>Agaricomycetes</taxon>
        <taxon>Agaricomycetidae</taxon>
        <taxon>Agaricales</taxon>
        <taxon>Agaricineae</taxon>
        <taxon>Strophariaceae</taxon>
        <taxon>Psilocybe</taxon>
    </lineage>
</organism>
<evidence type="ECO:0000313" key="4">
    <source>
        <dbReference type="Proteomes" id="UP000567179"/>
    </source>
</evidence>
<proteinExistence type="predicted"/>
<keyword evidence="1" id="KW-0472">Membrane</keyword>
<keyword evidence="1" id="KW-0812">Transmembrane</keyword>
<gene>
    <name evidence="3" type="ORF">D9619_008802</name>
</gene>
<evidence type="ECO:0000313" key="3">
    <source>
        <dbReference type="EMBL" id="KAF5319317.1"/>
    </source>
</evidence>
<comment type="caution">
    <text evidence="3">The sequence shown here is derived from an EMBL/GenBank/DDBJ whole genome shotgun (WGS) entry which is preliminary data.</text>
</comment>
<evidence type="ECO:0000256" key="1">
    <source>
        <dbReference type="SAM" id="Phobius"/>
    </source>
</evidence>
<keyword evidence="1" id="KW-1133">Transmembrane helix</keyword>
<name>A0A8H5F0S3_9AGAR</name>
<dbReference type="EMBL" id="JAACJJ010000029">
    <property type="protein sequence ID" value="KAF5319317.1"/>
    <property type="molecule type" value="Genomic_DNA"/>
</dbReference>
<dbReference type="OrthoDB" id="3235960at2759"/>
<feature type="transmembrane region" description="Helical" evidence="1">
    <location>
        <begin position="69"/>
        <end position="91"/>
    </location>
</feature>
<dbReference type="AlphaFoldDB" id="A0A8H5F0S3"/>
<feature type="transmembrane region" description="Helical" evidence="1">
    <location>
        <begin position="103"/>
        <end position="125"/>
    </location>
</feature>
<feature type="domain" description="DUF6535" evidence="2">
    <location>
        <begin position="7"/>
        <end position="98"/>
    </location>
</feature>
<keyword evidence="4" id="KW-1185">Reference proteome</keyword>
<feature type="transmembrane region" description="Helical" evidence="1">
    <location>
        <begin position="175"/>
        <end position="194"/>
    </location>
</feature>
<accession>A0A8H5F0S3</accession>
<protein>
    <recommendedName>
        <fullName evidence="2">DUF6535 domain-containing protein</fullName>
    </recommendedName>
</protein>
<evidence type="ECO:0000259" key="2">
    <source>
        <dbReference type="Pfam" id="PF20153"/>
    </source>
</evidence>
<sequence>MPGGSYYPSSSNIRVNICWFISLILSLMTVLIGIVGLQWIREYQKYPTNLPPKRAFAARNLRAEGLEEWYVPEIFAGLPLLLQSALVLFLVGLNDFLLHLNIIVAWPAIAMTSATLLFLIVTTILPPIQTLWLLNTAKSMTIPAPCPYKSPQSWAFFRIMSSWSFRFALNLVGDASFYILVAPVSAIALVNHVLGGRDRLWTWISYLHLTLKLKSLGSL</sequence>
<dbReference type="InterPro" id="IPR045338">
    <property type="entry name" value="DUF6535"/>
</dbReference>
<dbReference type="Proteomes" id="UP000567179">
    <property type="component" value="Unassembled WGS sequence"/>
</dbReference>